<reference evidence="2 3" key="1">
    <citation type="submission" date="2023-03" db="EMBL/GenBank/DDBJ databases">
        <title>Fodinicurvata sp. CAU 1616 isolated from sea sendiment.</title>
        <authorList>
            <person name="Kim W."/>
        </authorList>
    </citation>
    <scope>NUCLEOTIDE SEQUENCE [LARGE SCALE GENOMIC DNA]</scope>
    <source>
        <strain evidence="2 3">CAU 1616</strain>
    </source>
</reference>
<evidence type="ECO:0008006" key="4">
    <source>
        <dbReference type="Google" id="ProtNLM"/>
    </source>
</evidence>
<accession>A0ABT5YLJ9</accession>
<evidence type="ECO:0000313" key="3">
    <source>
        <dbReference type="Proteomes" id="UP001215503"/>
    </source>
</evidence>
<feature type="chain" id="PRO_5045447896" description="Secreted protein" evidence="1">
    <location>
        <begin position="26"/>
        <end position="106"/>
    </location>
</feature>
<organism evidence="2 3">
    <name type="scientific">Aquibaculum arenosum</name>
    <dbReference type="NCBI Taxonomy" id="3032591"/>
    <lineage>
        <taxon>Bacteria</taxon>
        <taxon>Pseudomonadati</taxon>
        <taxon>Pseudomonadota</taxon>
        <taxon>Alphaproteobacteria</taxon>
        <taxon>Rhodospirillales</taxon>
        <taxon>Rhodovibrionaceae</taxon>
        <taxon>Aquibaculum</taxon>
    </lineage>
</organism>
<dbReference type="RefSeq" id="WP_275821638.1">
    <property type="nucleotide sequence ID" value="NZ_JARHUD010000004.1"/>
</dbReference>
<feature type="signal peptide" evidence="1">
    <location>
        <begin position="1"/>
        <end position="25"/>
    </location>
</feature>
<evidence type="ECO:0000313" key="2">
    <source>
        <dbReference type="EMBL" id="MDF2095837.1"/>
    </source>
</evidence>
<dbReference type="Proteomes" id="UP001215503">
    <property type="component" value="Unassembled WGS sequence"/>
</dbReference>
<proteinExistence type="predicted"/>
<evidence type="ECO:0000256" key="1">
    <source>
        <dbReference type="SAM" id="SignalP"/>
    </source>
</evidence>
<protein>
    <recommendedName>
        <fullName evidence="4">Secreted protein</fullName>
    </recommendedName>
</protein>
<dbReference type="EMBL" id="JARHUD010000004">
    <property type="protein sequence ID" value="MDF2095837.1"/>
    <property type="molecule type" value="Genomic_DNA"/>
</dbReference>
<name>A0ABT5YLJ9_9PROT</name>
<keyword evidence="3" id="KW-1185">Reference proteome</keyword>
<gene>
    <name evidence="2" type="ORF">P2G67_07600</name>
</gene>
<sequence length="106" mass="11766">MQPRKPAAIAIALLLSLAVPQGALAQLEEPEGSCFEPVKPACAEVTVESEDEGWALRCQEELTQFLEEVDGYRQCVVNRIDRMREQASEEREHMNCLVESEGSGDC</sequence>
<comment type="caution">
    <text evidence="2">The sequence shown here is derived from an EMBL/GenBank/DDBJ whole genome shotgun (WGS) entry which is preliminary data.</text>
</comment>
<keyword evidence="1" id="KW-0732">Signal</keyword>